<dbReference type="AlphaFoldDB" id="A0A1F7W519"/>
<dbReference type="SUPFAM" id="SSF117916">
    <property type="entry name" value="Fe-S cluster assembly (FSCA) domain-like"/>
    <property type="match status" value="1"/>
</dbReference>
<dbReference type="InterPro" id="IPR034904">
    <property type="entry name" value="FSCA_dom_sf"/>
</dbReference>
<dbReference type="Proteomes" id="UP000176501">
    <property type="component" value="Unassembled WGS sequence"/>
</dbReference>
<comment type="caution">
    <text evidence="1">The sequence shown here is derived from an EMBL/GenBank/DDBJ whole genome shotgun (WGS) entry which is preliminary data.</text>
</comment>
<evidence type="ECO:0008006" key="3">
    <source>
        <dbReference type="Google" id="ProtNLM"/>
    </source>
</evidence>
<dbReference type="EMBL" id="MGFE01000028">
    <property type="protein sequence ID" value="OGL97850.1"/>
    <property type="molecule type" value="Genomic_DNA"/>
</dbReference>
<gene>
    <name evidence="1" type="ORF">A2304_04685</name>
</gene>
<organism evidence="1 2">
    <name type="scientific">Candidatus Uhrbacteria bacterium RIFOXYB2_FULL_57_15</name>
    <dbReference type="NCBI Taxonomy" id="1802422"/>
    <lineage>
        <taxon>Bacteria</taxon>
        <taxon>Candidatus Uhriibacteriota</taxon>
    </lineage>
</organism>
<name>A0A1F7W519_9BACT</name>
<evidence type="ECO:0000313" key="2">
    <source>
        <dbReference type="Proteomes" id="UP000176501"/>
    </source>
</evidence>
<protein>
    <recommendedName>
        <fullName evidence="3">NIF system FeS cluster assembly NifU C-terminal domain-containing protein</fullName>
    </recommendedName>
</protein>
<reference evidence="1 2" key="1">
    <citation type="journal article" date="2016" name="Nat. Commun.">
        <title>Thousands of microbial genomes shed light on interconnected biogeochemical processes in an aquifer system.</title>
        <authorList>
            <person name="Anantharaman K."/>
            <person name="Brown C.T."/>
            <person name="Hug L.A."/>
            <person name="Sharon I."/>
            <person name="Castelle C.J."/>
            <person name="Probst A.J."/>
            <person name="Thomas B.C."/>
            <person name="Singh A."/>
            <person name="Wilkins M.J."/>
            <person name="Karaoz U."/>
            <person name="Brodie E.L."/>
            <person name="Williams K.H."/>
            <person name="Hubbard S.S."/>
            <person name="Banfield J.F."/>
        </authorList>
    </citation>
    <scope>NUCLEOTIDE SEQUENCE [LARGE SCALE GENOMIC DNA]</scope>
</reference>
<accession>A0A1F7W519</accession>
<proteinExistence type="predicted"/>
<evidence type="ECO:0000313" key="1">
    <source>
        <dbReference type="EMBL" id="OGL97850.1"/>
    </source>
</evidence>
<sequence length="74" mass="7905">MAYQDLLDQLASLKPVLDSANRSVGVASSDAPKIVFRLEGFCGGCGCSASYKEGLADLVAEHCSEYTVVEFIEE</sequence>